<name>A0ABR2FUU6_9ROSI</name>
<evidence type="ECO:0000256" key="2">
    <source>
        <dbReference type="ARBA" id="ARBA00022737"/>
    </source>
</evidence>
<keyword evidence="5" id="KW-1185">Reference proteome</keyword>
<evidence type="ECO:0000256" key="1">
    <source>
        <dbReference type="ARBA" id="ARBA00007626"/>
    </source>
</evidence>
<dbReference type="InterPro" id="IPR002885">
    <property type="entry name" value="PPR_rpt"/>
</dbReference>
<accession>A0ABR2FUU6</accession>
<evidence type="ECO:0000313" key="4">
    <source>
        <dbReference type="EMBL" id="KAK8588025.1"/>
    </source>
</evidence>
<comment type="caution">
    <text evidence="4">The sequence shown here is derived from an EMBL/GenBank/DDBJ whole genome shotgun (WGS) entry which is preliminary data.</text>
</comment>
<dbReference type="Pfam" id="PF01535">
    <property type="entry name" value="PPR"/>
    <property type="match status" value="1"/>
</dbReference>
<feature type="repeat" description="PPR" evidence="3">
    <location>
        <begin position="152"/>
        <end position="186"/>
    </location>
</feature>
<dbReference type="PANTHER" id="PTHR47934">
    <property type="entry name" value="PENTATRICOPEPTIDE REPEAT-CONTAINING PROTEIN PET309, MITOCHONDRIAL"/>
    <property type="match status" value="1"/>
</dbReference>
<gene>
    <name evidence="4" type="ORF">V6N12_022484</name>
</gene>
<dbReference type="InterPro" id="IPR051114">
    <property type="entry name" value="Mito_RNA_Proc_CCM1"/>
</dbReference>
<dbReference type="PROSITE" id="PS51375">
    <property type="entry name" value="PPR"/>
    <property type="match status" value="1"/>
</dbReference>
<dbReference type="Gene3D" id="1.25.40.10">
    <property type="entry name" value="Tetratricopeptide repeat domain"/>
    <property type="match status" value="1"/>
</dbReference>
<evidence type="ECO:0000256" key="3">
    <source>
        <dbReference type="PROSITE-ProRule" id="PRU00708"/>
    </source>
</evidence>
<dbReference type="EMBL" id="JBBPBM010000004">
    <property type="protein sequence ID" value="KAK8588025.1"/>
    <property type="molecule type" value="Genomic_DNA"/>
</dbReference>
<proteinExistence type="inferred from homology"/>
<protein>
    <recommendedName>
        <fullName evidence="6">Pentatricopeptide repeat-containing protein</fullName>
    </recommendedName>
</protein>
<dbReference type="Proteomes" id="UP001472677">
    <property type="component" value="Unassembled WGS sequence"/>
</dbReference>
<evidence type="ECO:0008006" key="6">
    <source>
        <dbReference type="Google" id="ProtNLM"/>
    </source>
</evidence>
<reference evidence="4 5" key="1">
    <citation type="journal article" date="2024" name="G3 (Bethesda)">
        <title>Genome assembly of Hibiscus sabdariffa L. provides insights into metabolisms of medicinal natural products.</title>
        <authorList>
            <person name="Kim T."/>
        </authorList>
    </citation>
    <scope>NUCLEOTIDE SEQUENCE [LARGE SCALE GENOMIC DNA]</scope>
    <source>
        <strain evidence="4">TK-2024</strain>
        <tissue evidence="4">Old leaves</tissue>
    </source>
</reference>
<comment type="similarity">
    <text evidence="1">Belongs to the PPR family. P subfamily.</text>
</comment>
<dbReference type="Pfam" id="PF12854">
    <property type="entry name" value="PPR_1"/>
    <property type="match status" value="1"/>
</dbReference>
<keyword evidence="2" id="KW-0677">Repeat</keyword>
<dbReference type="NCBIfam" id="TIGR00756">
    <property type="entry name" value="PPR"/>
    <property type="match status" value="1"/>
</dbReference>
<dbReference type="PANTHER" id="PTHR47934:SF13">
    <property type="entry name" value="OS06G0125300 PROTEIN"/>
    <property type="match status" value="1"/>
</dbReference>
<evidence type="ECO:0000313" key="5">
    <source>
        <dbReference type="Proteomes" id="UP001472677"/>
    </source>
</evidence>
<dbReference type="InterPro" id="IPR011990">
    <property type="entry name" value="TPR-like_helical_dom_sf"/>
</dbReference>
<organism evidence="4 5">
    <name type="scientific">Hibiscus sabdariffa</name>
    <name type="common">roselle</name>
    <dbReference type="NCBI Taxonomy" id="183260"/>
    <lineage>
        <taxon>Eukaryota</taxon>
        <taxon>Viridiplantae</taxon>
        <taxon>Streptophyta</taxon>
        <taxon>Embryophyta</taxon>
        <taxon>Tracheophyta</taxon>
        <taxon>Spermatophyta</taxon>
        <taxon>Magnoliopsida</taxon>
        <taxon>eudicotyledons</taxon>
        <taxon>Gunneridae</taxon>
        <taxon>Pentapetalae</taxon>
        <taxon>rosids</taxon>
        <taxon>malvids</taxon>
        <taxon>Malvales</taxon>
        <taxon>Malvaceae</taxon>
        <taxon>Malvoideae</taxon>
        <taxon>Hibiscus</taxon>
    </lineage>
</organism>
<sequence>MNRITQAVQLLLENPPQQEWFCSQPLQSPFFTSPPPSPCFFFKITRSLPSYCQAFNFFKHFKQSLPSEATHFLSYPFQAGLEKASRELDAGSRHVLLRDGHVEYALKVLDEMLQPLSDVPPDEVTGDIVFYGDVNGMITVLAEMKESDVKPNVVTFGILINQLCKLGSVDVAMELFDKIGKESGSPEEGLQLMERMKSRTGLVPNKALCLINGFR</sequence>